<evidence type="ECO:0000256" key="1">
    <source>
        <dbReference type="SAM" id="MobiDB-lite"/>
    </source>
</evidence>
<proteinExistence type="predicted"/>
<name>A0A6J4UYQ3_9BACT</name>
<dbReference type="AlphaFoldDB" id="A0A6J4UYQ3"/>
<evidence type="ECO:0000313" key="2">
    <source>
        <dbReference type="EMBL" id="CAA9559906.1"/>
    </source>
</evidence>
<accession>A0A6J4UYQ3</accession>
<feature type="region of interest" description="Disordered" evidence="1">
    <location>
        <begin position="40"/>
        <end position="80"/>
    </location>
</feature>
<reference evidence="2" key="1">
    <citation type="submission" date="2020-02" db="EMBL/GenBank/DDBJ databases">
        <authorList>
            <person name="Meier V. D."/>
        </authorList>
    </citation>
    <scope>NUCLEOTIDE SEQUENCE</scope>
    <source>
        <strain evidence="2">AVDCRST_MAG33</strain>
    </source>
</reference>
<dbReference type="EMBL" id="CADCWK010000159">
    <property type="protein sequence ID" value="CAA9559906.1"/>
    <property type="molecule type" value="Genomic_DNA"/>
</dbReference>
<gene>
    <name evidence="2" type="ORF">AVDCRST_MAG33-1567</name>
</gene>
<sequence length="80" mass="8192">MGAITGHGPSDAFVSRCRCRLVATPMIRADKFSDPIETWNDGAVTHPPETVLDGSLHSAAASPPARLSTGGAPVGGPQIL</sequence>
<organism evidence="2">
    <name type="scientific">uncultured Thermomicrobiales bacterium</name>
    <dbReference type="NCBI Taxonomy" id="1645740"/>
    <lineage>
        <taxon>Bacteria</taxon>
        <taxon>Pseudomonadati</taxon>
        <taxon>Thermomicrobiota</taxon>
        <taxon>Thermomicrobia</taxon>
        <taxon>Thermomicrobiales</taxon>
        <taxon>environmental samples</taxon>
    </lineage>
</organism>
<protein>
    <submittedName>
        <fullName evidence="2">Uncharacterized protein</fullName>
    </submittedName>
</protein>